<dbReference type="AlphaFoldDB" id="A0A4Q0SZA5"/>
<protein>
    <submittedName>
        <fullName evidence="1">Uncharacterized protein</fullName>
    </submittedName>
</protein>
<reference evidence="1 2" key="1">
    <citation type="submission" date="2018-11" db="EMBL/GenBank/DDBJ databases">
        <authorList>
            <person name="Mardanov A.V."/>
            <person name="Ravin N.V."/>
            <person name="Dedysh S.N."/>
        </authorList>
    </citation>
    <scope>NUCLEOTIDE SEQUENCE [LARGE SCALE GENOMIC DNA]</scope>
    <source>
        <strain evidence="1 2">AF10</strain>
    </source>
</reference>
<gene>
    <name evidence="1" type="ORF">GRAN_3480</name>
</gene>
<sequence>MLHELCQPLTALHCRLEIGELQGTPAAYQEAVREGLRECGRLLRGVSAMRELVRSALER</sequence>
<dbReference type="GO" id="GO:0000155">
    <property type="term" value="F:phosphorelay sensor kinase activity"/>
    <property type="evidence" value="ECO:0007669"/>
    <property type="project" value="InterPro"/>
</dbReference>
<evidence type="ECO:0000313" key="1">
    <source>
        <dbReference type="EMBL" id="RXH56623.1"/>
    </source>
</evidence>
<reference evidence="2" key="2">
    <citation type="submission" date="2019-02" db="EMBL/GenBank/DDBJ databases">
        <title>Granulicella sibirica sp. nov., a psychrotolerant acidobacterium isolated from an organic soil layer in forested tundra, West Siberia.</title>
        <authorList>
            <person name="Oshkin I.Y."/>
            <person name="Kulichevskaya I.S."/>
            <person name="Rijpstra W.I.C."/>
            <person name="Sinninghe Damste J.S."/>
            <person name="Rakitin A.L."/>
            <person name="Ravin N.V."/>
            <person name="Dedysh S.N."/>
        </authorList>
    </citation>
    <scope>NUCLEOTIDE SEQUENCE [LARGE SCALE GENOMIC DNA]</scope>
    <source>
        <strain evidence="2">AF10</strain>
    </source>
</reference>
<proteinExistence type="predicted"/>
<dbReference type="EMBL" id="RDSM01000002">
    <property type="protein sequence ID" value="RXH56623.1"/>
    <property type="molecule type" value="Genomic_DNA"/>
</dbReference>
<accession>A0A4Q0SZA5</accession>
<dbReference type="Proteomes" id="UP000289437">
    <property type="component" value="Unassembled WGS sequence"/>
</dbReference>
<evidence type="ECO:0000313" key="2">
    <source>
        <dbReference type="Proteomes" id="UP000289437"/>
    </source>
</evidence>
<dbReference type="SUPFAM" id="SSF47384">
    <property type="entry name" value="Homodimeric domain of signal transducing histidine kinase"/>
    <property type="match status" value="1"/>
</dbReference>
<dbReference type="InterPro" id="IPR036097">
    <property type="entry name" value="HisK_dim/P_sf"/>
</dbReference>
<name>A0A4Q0SZA5_9BACT</name>
<comment type="caution">
    <text evidence="1">The sequence shown here is derived from an EMBL/GenBank/DDBJ whole genome shotgun (WGS) entry which is preliminary data.</text>
</comment>
<keyword evidence="2" id="KW-1185">Reference proteome</keyword>
<organism evidence="1 2">
    <name type="scientific">Granulicella sibirica</name>
    <dbReference type="NCBI Taxonomy" id="2479048"/>
    <lineage>
        <taxon>Bacteria</taxon>
        <taxon>Pseudomonadati</taxon>
        <taxon>Acidobacteriota</taxon>
        <taxon>Terriglobia</taxon>
        <taxon>Terriglobales</taxon>
        <taxon>Acidobacteriaceae</taxon>
        <taxon>Granulicella</taxon>
    </lineage>
</organism>